<dbReference type="GO" id="GO:0030686">
    <property type="term" value="C:90S preribosome"/>
    <property type="evidence" value="ECO:0007669"/>
    <property type="project" value="TreeGrafter"/>
</dbReference>
<dbReference type="AlphaFoldDB" id="A0A2G2VHJ5"/>
<feature type="region of interest" description="Disordered" evidence="1">
    <location>
        <begin position="138"/>
        <end position="209"/>
    </location>
</feature>
<dbReference type="EMBL" id="MLFT02000012">
    <property type="protein sequence ID" value="PHT32419.1"/>
    <property type="molecule type" value="Genomic_DNA"/>
</dbReference>
<evidence type="ECO:0000313" key="2">
    <source>
        <dbReference type="EMBL" id="PHT32419.1"/>
    </source>
</evidence>
<sequence>MGDLDYDTVIATYEGISADFFHTVPDLLEPRLAYPKKLLFEAHGYCDEQRRFNPKGMDRSTSRYGLEASNMEDFKSFAVLYGADPEQDFFNNIVHLQRHRRARALLRFKNAISSGNLSKVTALVEGVTSVPFATRLPTGQALGGHKRRHYEGKMTSSSSDGVGPTSSQRGSFDLNIPALPEYQPGFGSDEDEVESPHPAKKPRLILSQL</sequence>
<dbReference type="GO" id="GO:0032040">
    <property type="term" value="C:small-subunit processome"/>
    <property type="evidence" value="ECO:0007669"/>
    <property type="project" value="TreeGrafter"/>
</dbReference>
<organism evidence="2 3">
    <name type="scientific">Capsicum baccatum</name>
    <name type="common">Peruvian pepper</name>
    <dbReference type="NCBI Taxonomy" id="33114"/>
    <lineage>
        <taxon>Eukaryota</taxon>
        <taxon>Viridiplantae</taxon>
        <taxon>Streptophyta</taxon>
        <taxon>Embryophyta</taxon>
        <taxon>Tracheophyta</taxon>
        <taxon>Spermatophyta</taxon>
        <taxon>Magnoliopsida</taxon>
        <taxon>eudicotyledons</taxon>
        <taxon>Gunneridae</taxon>
        <taxon>Pentapetalae</taxon>
        <taxon>asterids</taxon>
        <taxon>lamiids</taxon>
        <taxon>Solanales</taxon>
        <taxon>Solanaceae</taxon>
        <taxon>Solanoideae</taxon>
        <taxon>Capsiceae</taxon>
        <taxon>Capsicum</taxon>
    </lineage>
</organism>
<gene>
    <name evidence="2" type="ORF">CQW23_28756</name>
</gene>
<name>A0A2G2VHJ5_CAPBA</name>
<dbReference type="Proteomes" id="UP000224567">
    <property type="component" value="Unassembled WGS sequence"/>
</dbReference>
<dbReference type="OrthoDB" id="40579at2759"/>
<evidence type="ECO:0000313" key="3">
    <source>
        <dbReference type="Proteomes" id="UP000224567"/>
    </source>
</evidence>
<reference evidence="3" key="2">
    <citation type="journal article" date="2017" name="J. Anim. Genet.">
        <title>Multiple reference genome sequences of hot pepper reveal the massive evolution of plant disease resistance genes by retroduplication.</title>
        <authorList>
            <person name="Kim S."/>
            <person name="Park J."/>
            <person name="Yeom S.-I."/>
            <person name="Kim Y.-M."/>
            <person name="Seo E."/>
            <person name="Kim K.-T."/>
            <person name="Kim M.-S."/>
            <person name="Lee J.M."/>
            <person name="Cheong K."/>
            <person name="Shin H.-S."/>
            <person name="Kim S.-B."/>
            <person name="Han K."/>
            <person name="Lee J."/>
            <person name="Park M."/>
            <person name="Lee H.-A."/>
            <person name="Lee H.-Y."/>
            <person name="Lee Y."/>
            <person name="Oh S."/>
            <person name="Lee J.H."/>
            <person name="Choi E."/>
            <person name="Choi E."/>
            <person name="Lee S.E."/>
            <person name="Jeon J."/>
            <person name="Kim H."/>
            <person name="Choi G."/>
            <person name="Song H."/>
            <person name="Lee J."/>
            <person name="Lee S.-C."/>
            <person name="Kwon J.-K."/>
            <person name="Lee H.-Y."/>
            <person name="Koo N."/>
            <person name="Hong Y."/>
            <person name="Kim R.W."/>
            <person name="Kang W.-H."/>
            <person name="Huh J.H."/>
            <person name="Kang B.-C."/>
            <person name="Yang T.-J."/>
            <person name="Lee Y.-H."/>
            <person name="Bennetzen J.L."/>
            <person name="Choi D."/>
        </authorList>
    </citation>
    <scope>NUCLEOTIDE SEQUENCE [LARGE SCALE GENOMIC DNA]</scope>
    <source>
        <strain evidence="3">cv. PBC81</strain>
    </source>
</reference>
<protein>
    <submittedName>
        <fullName evidence="2">Zinc finger protein ZAT10</fullName>
    </submittedName>
</protein>
<keyword evidence="3" id="KW-1185">Reference proteome</keyword>
<feature type="compositionally biased region" description="Low complexity" evidence="1">
    <location>
        <begin position="155"/>
        <end position="167"/>
    </location>
</feature>
<accession>A0A2G2VHJ5</accession>
<dbReference type="PANTHER" id="PTHR17695">
    <property type="entry name" value="SMALL SUBUNIT PROCESSOME COMPONENT 20 HOMOLOG"/>
    <property type="match status" value="1"/>
</dbReference>
<dbReference type="STRING" id="33114.A0A2G2VHJ5"/>
<dbReference type="InterPro" id="IPR052575">
    <property type="entry name" value="SSU_processome_comp_20"/>
</dbReference>
<reference evidence="2 3" key="1">
    <citation type="journal article" date="2017" name="Genome Biol.">
        <title>New reference genome sequences of hot pepper reveal the massive evolution of plant disease-resistance genes by retroduplication.</title>
        <authorList>
            <person name="Kim S."/>
            <person name="Park J."/>
            <person name="Yeom S.I."/>
            <person name="Kim Y.M."/>
            <person name="Seo E."/>
            <person name="Kim K.T."/>
            <person name="Kim M.S."/>
            <person name="Lee J.M."/>
            <person name="Cheong K."/>
            <person name="Shin H.S."/>
            <person name="Kim S.B."/>
            <person name="Han K."/>
            <person name="Lee J."/>
            <person name="Park M."/>
            <person name="Lee H.A."/>
            <person name="Lee H.Y."/>
            <person name="Lee Y."/>
            <person name="Oh S."/>
            <person name="Lee J.H."/>
            <person name="Choi E."/>
            <person name="Choi E."/>
            <person name="Lee S.E."/>
            <person name="Jeon J."/>
            <person name="Kim H."/>
            <person name="Choi G."/>
            <person name="Song H."/>
            <person name="Lee J."/>
            <person name="Lee S.C."/>
            <person name="Kwon J.K."/>
            <person name="Lee H.Y."/>
            <person name="Koo N."/>
            <person name="Hong Y."/>
            <person name="Kim R.W."/>
            <person name="Kang W.H."/>
            <person name="Huh J.H."/>
            <person name="Kang B.C."/>
            <person name="Yang T.J."/>
            <person name="Lee Y.H."/>
            <person name="Bennetzen J.L."/>
            <person name="Choi D."/>
        </authorList>
    </citation>
    <scope>NUCLEOTIDE SEQUENCE [LARGE SCALE GENOMIC DNA]</scope>
    <source>
        <strain evidence="3">cv. PBC81</strain>
    </source>
</reference>
<evidence type="ECO:0000256" key="1">
    <source>
        <dbReference type="SAM" id="MobiDB-lite"/>
    </source>
</evidence>
<comment type="caution">
    <text evidence="2">The sequence shown here is derived from an EMBL/GenBank/DDBJ whole genome shotgun (WGS) entry which is preliminary data.</text>
</comment>
<proteinExistence type="predicted"/>
<dbReference type="PANTHER" id="PTHR17695:SF11">
    <property type="entry name" value="SMALL SUBUNIT PROCESSOME COMPONENT 20 HOMOLOG"/>
    <property type="match status" value="1"/>
</dbReference>